<sequence>MLTKTLEKTVNNLSREVAALRSILIAVIHEKDSEGEYNPRFVKETLKVIKEKGVFEYSGKGSLLRQLRRNA</sequence>
<dbReference type="STRING" id="1798649.A3B13_02970"/>
<dbReference type="Proteomes" id="UP000176287">
    <property type="component" value="Unassembled WGS sequence"/>
</dbReference>
<proteinExistence type="predicted"/>
<organism evidence="1 2">
    <name type="scientific">Candidatus Liptonbacteria bacterium RIFCSPLOWO2_01_FULL_45_15</name>
    <dbReference type="NCBI Taxonomy" id="1798649"/>
    <lineage>
        <taxon>Bacteria</taxon>
        <taxon>Candidatus Liptoniibacteriota</taxon>
    </lineage>
</organism>
<evidence type="ECO:0000313" key="1">
    <source>
        <dbReference type="EMBL" id="OGY99352.1"/>
    </source>
</evidence>
<evidence type="ECO:0000313" key="2">
    <source>
        <dbReference type="Proteomes" id="UP000176287"/>
    </source>
</evidence>
<reference evidence="1 2" key="1">
    <citation type="journal article" date="2016" name="Nat. Commun.">
        <title>Thousands of microbial genomes shed light on interconnected biogeochemical processes in an aquifer system.</title>
        <authorList>
            <person name="Anantharaman K."/>
            <person name="Brown C.T."/>
            <person name="Hug L.A."/>
            <person name="Sharon I."/>
            <person name="Castelle C.J."/>
            <person name="Probst A.J."/>
            <person name="Thomas B.C."/>
            <person name="Singh A."/>
            <person name="Wilkins M.J."/>
            <person name="Karaoz U."/>
            <person name="Brodie E.L."/>
            <person name="Williams K.H."/>
            <person name="Hubbard S.S."/>
            <person name="Banfield J.F."/>
        </authorList>
    </citation>
    <scope>NUCLEOTIDE SEQUENCE [LARGE SCALE GENOMIC DNA]</scope>
</reference>
<dbReference type="AlphaFoldDB" id="A0A1G2CD78"/>
<accession>A0A1G2CD78</accession>
<gene>
    <name evidence="1" type="ORF">A3B13_02970</name>
</gene>
<dbReference type="EMBL" id="MHKZ01000038">
    <property type="protein sequence ID" value="OGY99352.1"/>
    <property type="molecule type" value="Genomic_DNA"/>
</dbReference>
<comment type="caution">
    <text evidence="1">The sequence shown here is derived from an EMBL/GenBank/DDBJ whole genome shotgun (WGS) entry which is preliminary data.</text>
</comment>
<protein>
    <submittedName>
        <fullName evidence="1">Uncharacterized protein</fullName>
    </submittedName>
</protein>
<name>A0A1G2CD78_9BACT</name>